<organism evidence="15 16">
    <name type="scientific">Asticcacaulis taihuensis</name>
    <dbReference type="NCBI Taxonomy" id="260084"/>
    <lineage>
        <taxon>Bacteria</taxon>
        <taxon>Pseudomonadati</taxon>
        <taxon>Pseudomonadota</taxon>
        <taxon>Alphaproteobacteria</taxon>
        <taxon>Caulobacterales</taxon>
        <taxon>Caulobacteraceae</taxon>
        <taxon>Asticcacaulis</taxon>
    </lineage>
</organism>
<dbReference type="PIRSF" id="PIRSF000350">
    <property type="entry name" value="Mercury_reductase_MerA"/>
    <property type="match status" value="1"/>
</dbReference>
<feature type="binding site" evidence="10">
    <location>
        <position position="314"/>
    </location>
    <ligand>
        <name>FAD</name>
        <dbReference type="ChEBI" id="CHEBI:57692"/>
    </ligand>
</feature>
<dbReference type="SUPFAM" id="SSF55424">
    <property type="entry name" value="FAD/NAD-linked reductases, dimerisation (C-terminal) domain"/>
    <property type="match status" value="1"/>
</dbReference>
<evidence type="ECO:0000256" key="3">
    <source>
        <dbReference type="ARBA" id="ARBA00022630"/>
    </source>
</evidence>
<keyword evidence="8 12" id="KW-0676">Redox-active center</keyword>
<dbReference type="InterPro" id="IPR016156">
    <property type="entry name" value="FAD/NAD-linked_Rdtase_dimer_sf"/>
</dbReference>
<dbReference type="OrthoDB" id="7592487at2"/>
<dbReference type="Gene3D" id="3.30.390.30">
    <property type="match status" value="1"/>
</dbReference>
<evidence type="ECO:0000256" key="10">
    <source>
        <dbReference type="PIRSR" id="PIRSR000350-3"/>
    </source>
</evidence>
<evidence type="ECO:0000259" key="14">
    <source>
        <dbReference type="Pfam" id="PF07992"/>
    </source>
</evidence>
<dbReference type="STRING" id="260084.SAMN02927928_0914"/>
<feature type="active site" description="Proton acceptor" evidence="9">
    <location>
        <position position="447"/>
    </location>
</feature>
<dbReference type="InterPro" id="IPR012999">
    <property type="entry name" value="Pyr_OxRdtase_I_AS"/>
</dbReference>
<dbReference type="GO" id="GO:0034599">
    <property type="term" value="P:cellular response to oxidative stress"/>
    <property type="evidence" value="ECO:0007669"/>
    <property type="project" value="TreeGrafter"/>
</dbReference>
<comment type="similarity">
    <text evidence="1 12">Belongs to the class-I pyridine nucleotide-disulfide oxidoreductase family.</text>
</comment>
<keyword evidence="5" id="KW-0521">NADP</keyword>
<dbReference type="FunFam" id="3.50.50.60:FF:000051">
    <property type="entry name" value="Glutathione reductase"/>
    <property type="match status" value="1"/>
</dbReference>
<feature type="binding site" evidence="10">
    <location>
        <position position="273"/>
    </location>
    <ligand>
        <name>NAD(+)</name>
        <dbReference type="ChEBI" id="CHEBI:57540"/>
    </ligand>
</feature>
<keyword evidence="6 12" id="KW-0560">Oxidoreductase</keyword>
<name>A0A1G4Q4Y5_9CAUL</name>
<dbReference type="NCBIfam" id="NF004776">
    <property type="entry name" value="PRK06116.1"/>
    <property type="match status" value="1"/>
</dbReference>
<protein>
    <submittedName>
        <fullName evidence="15">NADPH-glutathione reductase</fullName>
    </submittedName>
</protein>
<dbReference type="PANTHER" id="PTHR42737:SF2">
    <property type="entry name" value="GLUTATHIONE REDUCTASE"/>
    <property type="match status" value="1"/>
</dbReference>
<evidence type="ECO:0000256" key="4">
    <source>
        <dbReference type="ARBA" id="ARBA00022827"/>
    </source>
</evidence>
<evidence type="ECO:0000313" key="16">
    <source>
        <dbReference type="Proteomes" id="UP000199150"/>
    </source>
</evidence>
<dbReference type="EMBL" id="FMTS01000001">
    <property type="protein sequence ID" value="SCW39495.1"/>
    <property type="molecule type" value="Genomic_DNA"/>
</dbReference>
<dbReference type="RefSeq" id="WP_090644165.1">
    <property type="nucleotide sequence ID" value="NZ_CBCRYE010000001.1"/>
</dbReference>
<dbReference type="GO" id="GO:0006749">
    <property type="term" value="P:glutathione metabolic process"/>
    <property type="evidence" value="ECO:0007669"/>
    <property type="project" value="TreeGrafter"/>
</dbReference>
<accession>A0A1G4Q4Y5</accession>
<proteinExistence type="inferred from homology"/>
<evidence type="ECO:0000256" key="8">
    <source>
        <dbReference type="ARBA" id="ARBA00023284"/>
    </source>
</evidence>
<evidence type="ECO:0000256" key="5">
    <source>
        <dbReference type="ARBA" id="ARBA00022857"/>
    </source>
</evidence>
<feature type="binding site" evidence="10">
    <location>
        <position position="52"/>
    </location>
    <ligand>
        <name>FAD</name>
        <dbReference type="ChEBI" id="CHEBI:57692"/>
    </ligand>
</feature>
<dbReference type="PRINTS" id="PR00411">
    <property type="entry name" value="PNDRDTASEI"/>
</dbReference>
<comment type="cofactor">
    <cofactor evidence="10">
        <name>FAD</name>
        <dbReference type="ChEBI" id="CHEBI:57692"/>
    </cofactor>
    <text evidence="10">Binds 1 FAD per subunit.</text>
</comment>
<evidence type="ECO:0000259" key="13">
    <source>
        <dbReference type="Pfam" id="PF02852"/>
    </source>
</evidence>
<keyword evidence="3 12" id="KW-0285">Flavoprotein</keyword>
<reference evidence="16" key="1">
    <citation type="submission" date="2016-10" db="EMBL/GenBank/DDBJ databases">
        <authorList>
            <person name="Varghese N."/>
            <person name="Submissions S."/>
        </authorList>
    </citation>
    <scope>NUCLEOTIDE SEQUENCE [LARGE SCALE GENOMIC DNA]</scope>
    <source>
        <strain evidence="16">CGMCC 1.3431</strain>
    </source>
</reference>
<keyword evidence="7" id="KW-1015">Disulfide bond</keyword>
<feature type="domain" description="FAD/NAD(P)-binding" evidence="14">
    <location>
        <begin position="6"/>
        <end position="329"/>
    </location>
</feature>
<dbReference type="PRINTS" id="PR00368">
    <property type="entry name" value="FADPNR"/>
</dbReference>
<gene>
    <name evidence="15" type="ORF">SAMN02927928_0914</name>
</gene>
<evidence type="ECO:0000313" key="15">
    <source>
        <dbReference type="EMBL" id="SCW39495.1"/>
    </source>
</evidence>
<feature type="binding site" evidence="10">
    <location>
        <begin position="182"/>
        <end position="189"/>
    </location>
    <ligand>
        <name>NAD(+)</name>
        <dbReference type="ChEBI" id="CHEBI:57540"/>
    </ligand>
</feature>
<dbReference type="InterPro" id="IPR046952">
    <property type="entry name" value="GSHR/TRXR-like"/>
</dbReference>
<keyword evidence="16" id="KW-1185">Reference proteome</keyword>
<dbReference type="Proteomes" id="UP000199150">
    <property type="component" value="Unassembled WGS sequence"/>
</dbReference>
<feature type="domain" description="Pyridine nucleotide-disulphide oxidoreductase dimerisation" evidence="13">
    <location>
        <begin position="349"/>
        <end position="456"/>
    </location>
</feature>
<dbReference type="GO" id="GO:0045454">
    <property type="term" value="P:cell redox homeostasis"/>
    <property type="evidence" value="ECO:0007669"/>
    <property type="project" value="InterPro"/>
</dbReference>
<evidence type="ECO:0000256" key="11">
    <source>
        <dbReference type="PIRSR" id="PIRSR000350-4"/>
    </source>
</evidence>
<dbReference type="PANTHER" id="PTHR42737">
    <property type="entry name" value="GLUTATHIONE REDUCTASE"/>
    <property type="match status" value="1"/>
</dbReference>
<dbReference type="AlphaFoldDB" id="A0A1G4Q4Y5"/>
<evidence type="ECO:0000256" key="9">
    <source>
        <dbReference type="PIRSR" id="PIRSR000350-2"/>
    </source>
</evidence>
<dbReference type="GO" id="GO:0050660">
    <property type="term" value="F:flavin adenine dinucleotide binding"/>
    <property type="evidence" value="ECO:0007669"/>
    <property type="project" value="InterPro"/>
</dbReference>
<dbReference type="InterPro" id="IPR001100">
    <property type="entry name" value="Pyr_nuc-diS_OxRdtase"/>
</dbReference>
<dbReference type="GO" id="GO:0005829">
    <property type="term" value="C:cytosol"/>
    <property type="evidence" value="ECO:0007669"/>
    <property type="project" value="TreeGrafter"/>
</dbReference>
<evidence type="ECO:0000256" key="1">
    <source>
        <dbReference type="ARBA" id="ARBA00007532"/>
    </source>
</evidence>
<evidence type="ECO:0000256" key="6">
    <source>
        <dbReference type="ARBA" id="ARBA00023002"/>
    </source>
</evidence>
<keyword evidence="10" id="KW-0520">NAD</keyword>
<dbReference type="Gene3D" id="3.50.50.60">
    <property type="entry name" value="FAD/NAD(P)-binding domain"/>
    <property type="match status" value="2"/>
</dbReference>
<dbReference type="InterPro" id="IPR023753">
    <property type="entry name" value="FAD/NAD-binding_dom"/>
</dbReference>
<dbReference type="SUPFAM" id="SSF51905">
    <property type="entry name" value="FAD/NAD(P)-binding domain"/>
    <property type="match status" value="1"/>
</dbReference>
<dbReference type="GO" id="GO:0004362">
    <property type="term" value="F:glutathione-disulfide reductase (NADPH) activity"/>
    <property type="evidence" value="ECO:0007669"/>
    <property type="project" value="TreeGrafter"/>
</dbReference>
<dbReference type="PROSITE" id="PS00076">
    <property type="entry name" value="PYRIDINE_REDOX_1"/>
    <property type="match status" value="1"/>
</dbReference>
<dbReference type="Pfam" id="PF02852">
    <property type="entry name" value="Pyr_redox_dim"/>
    <property type="match status" value="1"/>
</dbReference>
<comment type="subunit">
    <text evidence="2">Homodimer.</text>
</comment>
<evidence type="ECO:0000256" key="2">
    <source>
        <dbReference type="ARBA" id="ARBA00011738"/>
    </source>
</evidence>
<dbReference type="InterPro" id="IPR036188">
    <property type="entry name" value="FAD/NAD-bd_sf"/>
</dbReference>
<evidence type="ECO:0000256" key="7">
    <source>
        <dbReference type="ARBA" id="ARBA00023157"/>
    </source>
</evidence>
<dbReference type="Pfam" id="PF07992">
    <property type="entry name" value="Pyr_redox_2"/>
    <property type="match status" value="1"/>
</dbReference>
<keyword evidence="10" id="KW-0547">Nucleotide-binding</keyword>
<keyword evidence="4 10" id="KW-0274">FAD</keyword>
<sequence>MTKYDYDLFVIGAGSGGVRAARLAAQLGLKVAVAEEDRPGGTCVLRGCVPKKFMVYASEFSEQVHYAKGFGWNDASIGAFDWQKFKDTNNAELTRLSQIYTANLVKAGVEVIAAHAAFRDEHHLILTTKQGGERVVSARNILIAVGGWPFLPQHCPGVAEHGLTSNDMFNLPELPKSLAIVGGGYIAVEFAGIMHGLGVDVTLLYRGQKILRGFDDDVRDHLASEMALRGIKIRTQLDPVALKKIDSGPKSQMEISLNDGTTMLADQVLYASGRKPKTEGLNLDAIGITPDVHGAVPVDKYSRTSHKHIYAIGDVTNRANLTPVAIREAIAFVETAFKDNPTAFDYENIPTAVFSQPQIGTVGLTEAEAIEQGLKYDVFQTRFRPMKTAFVQGESRVFMKLIVEQKSDIVLGVHIVGGEAGEIIQLAGIAVKARLTKAQWDATCAVHPTAAEELVTLKDKRA</sequence>
<evidence type="ECO:0000256" key="12">
    <source>
        <dbReference type="RuleBase" id="RU003691"/>
    </source>
</evidence>
<dbReference type="InterPro" id="IPR004099">
    <property type="entry name" value="Pyr_nucl-diS_OxRdtase_dimer"/>
</dbReference>
<feature type="disulfide bond" description="Redox-active" evidence="11">
    <location>
        <begin position="43"/>
        <end position="48"/>
    </location>
</feature>